<dbReference type="Pfam" id="PF01168">
    <property type="entry name" value="Ala_racemase_N"/>
    <property type="match status" value="1"/>
</dbReference>
<evidence type="ECO:0000256" key="1">
    <source>
        <dbReference type="ARBA" id="ARBA00001933"/>
    </source>
</evidence>
<dbReference type="InterPro" id="IPR001608">
    <property type="entry name" value="Ala_racemase_N"/>
</dbReference>
<dbReference type="InterPro" id="IPR000821">
    <property type="entry name" value="Ala_racemase"/>
</dbReference>
<comment type="cofactor">
    <cofactor evidence="1">
        <name>pyridoxal 5'-phosphate</name>
        <dbReference type="ChEBI" id="CHEBI:597326"/>
    </cofactor>
</comment>
<reference evidence="6" key="1">
    <citation type="submission" date="2016-11" db="EMBL/GenBank/DDBJ databases">
        <authorList>
            <person name="Varghese N."/>
            <person name="Submissions S."/>
        </authorList>
    </citation>
    <scope>NUCLEOTIDE SEQUENCE [LARGE SCALE GENOMIC DNA]</scope>
    <source>
        <strain evidence="6">DSM 18095</strain>
    </source>
</reference>
<organism evidence="5 6">
    <name type="scientific">Tissierella praeacuta DSM 18095</name>
    <dbReference type="NCBI Taxonomy" id="1123404"/>
    <lineage>
        <taxon>Bacteria</taxon>
        <taxon>Bacillati</taxon>
        <taxon>Bacillota</taxon>
        <taxon>Tissierellia</taxon>
        <taxon>Tissierellales</taxon>
        <taxon>Tissierellaceae</taxon>
        <taxon>Tissierella</taxon>
    </lineage>
</organism>
<keyword evidence="6" id="KW-1185">Reference proteome</keyword>
<dbReference type="SUPFAM" id="SSF51419">
    <property type="entry name" value="PLP-binding barrel"/>
    <property type="match status" value="1"/>
</dbReference>
<dbReference type="Gene3D" id="3.20.20.10">
    <property type="entry name" value="Alanine racemase"/>
    <property type="match status" value="1"/>
</dbReference>
<gene>
    <name evidence="5" type="ORF">SAMN02745784_00482</name>
</gene>
<dbReference type="CDD" id="cd06815">
    <property type="entry name" value="PLPDE_III_AR_like_1"/>
    <property type="match status" value="1"/>
</dbReference>
<dbReference type="NCBIfam" id="NF040742">
    <property type="entry name" value="racem_Orr"/>
    <property type="match status" value="1"/>
</dbReference>
<keyword evidence="2" id="KW-0663">Pyridoxal phosphate</keyword>
<proteinExistence type="predicted"/>
<dbReference type="AlphaFoldDB" id="A0A1M4ST34"/>
<dbReference type="GO" id="GO:0008784">
    <property type="term" value="F:alanine racemase activity"/>
    <property type="evidence" value="ECO:0007669"/>
    <property type="project" value="TreeGrafter"/>
</dbReference>
<evidence type="ECO:0000313" key="6">
    <source>
        <dbReference type="Proteomes" id="UP000184114"/>
    </source>
</evidence>
<dbReference type="Proteomes" id="UP000184114">
    <property type="component" value="Unassembled WGS sequence"/>
</dbReference>
<feature type="domain" description="Alanine racemase N-terminal" evidence="4">
    <location>
        <begin position="8"/>
        <end position="224"/>
    </location>
</feature>
<dbReference type="GO" id="GO:0030170">
    <property type="term" value="F:pyridoxal phosphate binding"/>
    <property type="evidence" value="ECO:0007669"/>
    <property type="project" value="TreeGrafter"/>
</dbReference>
<evidence type="ECO:0000256" key="3">
    <source>
        <dbReference type="ARBA" id="ARBA00023235"/>
    </source>
</evidence>
<dbReference type="STRING" id="1123404.SAMN02745784_00482"/>
<keyword evidence="3" id="KW-0413">Isomerase</keyword>
<dbReference type="InterPro" id="IPR029066">
    <property type="entry name" value="PLP-binding_barrel"/>
</dbReference>
<name>A0A1M4ST34_9FIRM</name>
<dbReference type="GO" id="GO:0005829">
    <property type="term" value="C:cytosol"/>
    <property type="evidence" value="ECO:0007669"/>
    <property type="project" value="TreeGrafter"/>
</dbReference>
<evidence type="ECO:0000313" key="5">
    <source>
        <dbReference type="EMBL" id="SHE35390.1"/>
    </source>
</evidence>
<protein>
    <submittedName>
        <fullName evidence="5">Predicted amino acid racemase</fullName>
    </submittedName>
</protein>
<dbReference type="EMBL" id="FQTY01000001">
    <property type="protein sequence ID" value="SHE35390.1"/>
    <property type="molecule type" value="Genomic_DNA"/>
</dbReference>
<dbReference type="RefSeq" id="WP_115322170.1">
    <property type="nucleotide sequence ID" value="NZ_FQTY01000001.1"/>
</dbReference>
<dbReference type="GeneID" id="90995166"/>
<sequence>MSYPKMTINLKTIRDNVLAVSGLCNDKGIKVAGVTKVFGGNPAIAKAYIEGGISYLADSRIENLIRLKDLNIPKIMLRLPMKSEVDKIVDYADISLNSELDTITFLSEKALEKNKIHKIILMVDLGDLREGYYDEKALFEDVEKIIELKGVKLIGLGTNLTCYGGVIPNKHILDRLTKLEENIEKKYNIELEILSGGNSSTIHLLLKDTKIDKINNLRLGESLVLGTEFAYGEQIEGTKNDAFKLQAEIIEIKEKPSVPIGEIGKDAFGNIPTFIDRGIRKRILCAVGKQDVDFETLHPLDEDIIILGGSSDHLILDGSDSKIDYKVGDIIEFRMSYVSILRAMTSRYVEKEIIE</sequence>
<accession>A0A1M4ST34</accession>
<dbReference type="PANTHER" id="PTHR30511">
    <property type="entry name" value="ALANINE RACEMASE"/>
    <property type="match status" value="1"/>
</dbReference>
<evidence type="ECO:0000256" key="2">
    <source>
        <dbReference type="ARBA" id="ARBA00022898"/>
    </source>
</evidence>
<evidence type="ECO:0000259" key="4">
    <source>
        <dbReference type="Pfam" id="PF01168"/>
    </source>
</evidence>
<dbReference type="PANTHER" id="PTHR30511:SF3">
    <property type="entry name" value="LYSINE RACEMASE"/>
    <property type="match status" value="1"/>
</dbReference>